<dbReference type="PROSITE" id="PS00687">
    <property type="entry name" value="ALDEHYDE_DEHYDR_GLU"/>
    <property type="match status" value="1"/>
</dbReference>
<dbReference type="FunFam" id="3.40.309.10:FF:000012">
    <property type="entry name" value="Betaine aldehyde dehydrogenase"/>
    <property type="match status" value="1"/>
</dbReference>
<dbReference type="FunFam" id="3.40.605.10:FF:000026">
    <property type="entry name" value="Aldehyde dehydrogenase, putative"/>
    <property type="match status" value="1"/>
</dbReference>
<dbReference type="InterPro" id="IPR029510">
    <property type="entry name" value="Ald_DH_CS_GLU"/>
</dbReference>
<dbReference type="GO" id="GO:0046394">
    <property type="term" value="P:carboxylic acid biosynthetic process"/>
    <property type="evidence" value="ECO:0007669"/>
    <property type="project" value="UniProtKB-ARBA"/>
</dbReference>
<comment type="catalytic activity">
    <reaction evidence="4">
        <text>an aldehyde + NAD(+) + H2O = a carboxylate + NADH + 2 H(+)</text>
        <dbReference type="Rhea" id="RHEA:16185"/>
        <dbReference type="ChEBI" id="CHEBI:15377"/>
        <dbReference type="ChEBI" id="CHEBI:15378"/>
        <dbReference type="ChEBI" id="CHEBI:17478"/>
        <dbReference type="ChEBI" id="CHEBI:29067"/>
        <dbReference type="ChEBI" id="CHEBI:57540"/>
        <dbReference type="ChEBI" id="CHEBI:57945"/>
        <dbReference type="EC" id="1.2.1.3"/>
    </reaction>
</comment>
<dbReference type="InterPro" id="IPR016163">
    <property type="entry name" value="Ald_DH_C"/>
</dbReference>
<evidence type="ECO:0000256" key="6">
    <source>
        <dbReference type="RuleBase" id="RU003345"/>
    </source>
</evidence>
<dbReference type="Gene3D" id="3.40.605.10">
    <property type="entry name" value="Aldehyde Dehydrogenase, Chain A, domain 1"/>
    <property type="match status" value="1"/>
</dbReference>
<evidence type="ECO:0000256" key="5">
    <source>
        <dbReference type="PROSITE-ProRule" id="PRU10007"/>
    </source>
</evidence>
<name>A0A6A5U7H0_9PLEO</name>
<proteinExistence type="inferred from homology"/>
<evidence type="ECO:0000256" key="2">
    <source>
        <dbReference type="ARBA" id="ARBA00023002"/>
    </source>
</evidence>
<feature type="active site" evidence="5">
    <location>
        <position position="246"/>
    </location>
</feature>
<dbReference type="PANTHER" id="PTHR11699">
    <property type="entry name" value="ALDEHYDE DEHYDROGENASE-RELATED"/>
    <property type="match status" value="1"/>
</dbReference>
<evidence type="ECO:0000256" key="1">
    <source>
        <dbReference type="ARBA" id="ARBA00009986"/>
    </source>
</evidence>
<dbReference type="Pfam" id="PF00171">
    <property type="entry name" value="Aldedh"/>
    <property type="match status" value="1"/>
</dbReference>
<dbReference type="AlphaFoldDB" id="A0A6A5U7H0"/>
<organism evidence="8 9">
    <name type="scientific">Byssothecium circinans</name>
    <dbReference type="NCBI Taxonomy" id="147558"/>
    <lineage>
        <taxon>Eukaryota</taxon>
        <taxon>Fungi</taxon>
        <taxon>Dikarya</taxon>
        <taxon>Ascomycota</taxon>
        <taxon>Pezizomycotina</taxon>
        <taxon>Dothideomycetes</taxon>
        <taxon>Pleosporomycetidae</taxon>
        <taxon>Pleosporales</taxon>
        <taxon>Massarineae</taxon>
        <taxon>Massarinaceae</taxon>
        <taxon>Byssothecium</taxon>
    </lineage>
</organism>
<sequence length="476" mass="50649">MAHFINNEFLDGSSGKTYAVHNPNDDSLIGNINLAREQEVDAAVSAARAAYESGPWSTMKGSERGALLLKLADLMEANAEEIMKAESQAMGVPVSLGPFLIPTCAGAVRYYAGWADKIEGQTFPAENGAWRYTQYEPFGVCAAVAPWNGTALTFAWKVGPALAAGNTLVYKNSEKTPYGILILARLVKEAGFPPGVFNAISGDGATGALLSRHMDVDKISFTGSGLTGQKIIEAAAKSNNKRVTLELGGKSPSLVFEDADLNNALVANSDNFLLNSGQACIAASRLFVQSSIAPKFIEGLKARFEDLEKAMGDPSVPTTRLGPLADTLQLQRVLSYIEAGKSEAQLIVGGERKGNKGTFVKPTIFLNPDKNGKIYREEIFGPVLVVSTFETEEEAVKYANDTSYGLSAAVFTGSTARALRVASKIKSGTIGVNGTFQPNTVAPFGGYKQSGLGRELGKEGLYAYLQSKSVQINMNV</sequence>
<dbReference type="InterPro" id="IPR016161">
    <property type="entry name" value="Ald_DH/histidinol_DH"/>
</dbReference>
<evidence type="ECO:0000313" key="9">
    <source>
        <dbReference type="Proteomes" id="UP000800035"/>
    </source>
</evidence>
<dbReference type="FunFam" id="3.40.605.10:FF:000001">
    <property type="entry name" value="Aldehyde dehydrogenase 1"/>
    <property type="match status" value="1"/>
</dbReference>
<reference evidence="8" key="1">
    <citation type="journal article" date="2020" name="Stud. Mycol.">
        <title>101 Dothideomycetes genomes: a test case for predicting lifestyles and emergence of pathogens.</title>
        <authorList>
            <person name="Haridas S."/>
            <person name="Albert R."/>
            <person name="Binder M."/>
            <person name="Bloem J."/>
            <person name="Labutti K."/>
            <person name="Salamov A."/>
            <person name="Andreopoulos B."/>
            <person name="Baker S."/>
            <person name="Barry K."/>
            <person name="Bills G."/>
            <person name="Bluhm B."/>
            <person name="Cannon C."/>
            <person name="Castanera R."/>
            <person name="Culley D."/>
            <person name="Daum C."/>
            <person name="Ezra D."/>
            <person name="Gonzalez J."/>
            <person name="Henrissat B."/>
            <person name="Kuo A."/>
            <person name="Liang C."/>
            <person name="Lipzen A."/>
            <person name="Lutzoni F."/>
            <person name="Magnuson J."/>
            <person name="Mondo S."/>
            <person name="Nolan M."/>
            <person name="Ohm R."/>
            <person name="Pangilinan J."/>
            <person name="Park H.-J."/>
            <person name="Ramirez L."/>
            <person name="Alfaro M."/>
            <person name="Sun H."/>
            <person name="Tritt A."/>
            <person name="Yoshinaga Y."/>
            <person name="Zwiers L.-H."/>
            <person name="Turgeon B."/>
            <person name="Goodwin S."/>
            <person name="Spatafora J."/>
            <person name="Crous P."/>
            <person name="Grigoriev I."/>
        </authorList>
    </citation>
    <scope>NUCLEOTIDE SEQUENCE</scope>
    <source>
        <strain evidence="8">CBS 675.92</strain>
    </source>
</reference>
<dbReference type="EMBL" id="ML976981">
    <property type="protein sequence ID" value="KAF1961093.1"/>
    <property type="molecule type" value="Genomic_DNA"/>
</dbReference>
<dbReference type="Proteomes" id="UP000800035">
    <property type="component" value="Unassembled WGS sequence"/>
</dbReference>
<keyword evidence="9" id="KW-1185">Reference proteome</keyword>
<evidence type="ECO:0000313" key="8">
    <source>
        <dbReference type="EMBL" id="KAF1961093.1"/>
    </source>
</evidence>
<accession>A0A6A5U7H0</accession>
<feature type="domain" description="Aldehyde dehydrogenase" evidence="7">
    <location>
        <begin position="11"/>
        <end position="470"/>
    </location>
</feature>
<evidence type="ECO:0000256" key="4">
    <source>
        <dbReference type="ARBA" id="ARBA00049194"/>
    </source>
</evidence>
<dbReference type="InterPro" id="IPR015590">
    <property type="entry name" value="Aldehyde_DH_dom"/>
</dbReference>
<dbReference type="Gene3D" id="3.40.309.10">
    <property type="entry name" value="Aldehyde Dehydrogenase, Chain A, domain 2"/>
    <property type="match status" value="1"/>
</dbReference>
<evidence type="ECO:0000259" key="7">
    <source>
        <dbReference type="Pfam" id="PF00171"/>
    </source>
</evidence>
<keyword evidence="2 6" id="KW-0560">Oxidoreductase</keyword>
<dbReference type="OrthoDB" id="310895at2759"/>
<comment type="similarity">
    <text evidence="1 6">Belongs to the aldehyde dehydrogenase family.</text>
</comment>
<protein>
    <recommendedName>
        <fullName evidence="3">aldehyde dehydrogenase (NAD(+))</fullName>
        <ecNumber evidence="3">1.2.1.3</ecNumber>
    </recommendedName>
</protein>
<dbReference type="PROSITE" id="PS00070">
    <property type="entry name" value="ALDEHYDE_DEHYDR_CYS"/>
    <property type="match status" value="1"/>
</dbReference>
<dbReference type="InterPro" id="IPR016162">
    <property type="entry name" value="Ald_DH_N"/>
</dbReference>
<dbReference type="EC" id="1.2.1.3" evidence="3"/>
<dbReference type="SUPFAM" id="SSF53720">
    <property type="entry name" value="ALDH-like"/>
    <property type="match status" value="1"/>
</dbReference>
<dbReference type="InterPro" id="IPR016160">
    <property type="entry name" value="Ald_DH_CS_CYS"/>
</dbReference>
<gene>
    <name evidence="8" type="ORF">CC80DRAFT_488444</name>
</gene>
<dbReference type="GO" id="GO:0004029">
    <property type="term" value="F:aldehyde dehydrogenase (NAD+) activity"/>
    <property type="evidence" value="ECO:0007669"/>
    <property type="project" value="UniProtKB-EC"/>
</dbReference>
<evidence type="ECO:0000256" key="3">
    <source>
        <dbReference type="ARBA" id="ARBA00024226"/>
    </source>
</evidence>